<evidence type="ECO:0000313" key="2">
    <source>
        <dbReference type="EnsemblPlants" id="ONIVA09G17970.1"/>
    </source>
</evidence>
<dbReference type="EnsemblPlants" id="ONIVA09G17970.1">
    <property type="protein sequence ID" value="ONIVA09G17970.1"/>
    <property type="gene ID" value="ONIVA09G17970"/>
</dbReference>
<evidence type="ECO:0000256" key="1">
    <source>
        <dbReference type="SAM" id="MobiDB-lite"/>
    </source>
</evidence>
<dbReference type="Gramene" id="ONIVA09G17970.1">
    <property type="protein sequence ID" value="ONIVA09G17970.1"/>
    <property type="gene ID" value="ONIVA09G17970"/>
</dbReference>
<dbReference type="AlphaFoldDB" id="A0A0E0IMJ8"/>
<proteinExistence type="predicted"/>
<dbReference type="Proteomes" id="UP000006591">
    <property type="component" value="Chromosome 9"/>
</dbReference>
<keyword evidence="3" id="KW-1185">Reference proteome</keyword>
<sequence length="124" mass="13999">VAASSPRFHRAPPPLTLPPRAASSPRFHRAPPPLPLPRSSPSTGRRHLLLHQIRRAPPPRSPSTAPRFPLCLGEILPPPPHLPPSRRRRRVQSSKLQARWFPEPEKVCFDLGRRRPCCPVSRQP</sequence>
<accession>A0A0E0IMJ8</accession>
<evidence type="ECO:0000313" key="3">
    <source>
        <dbReference type="Proteomes" id="UP000006591"/>
    </source>
</evidence>
<protein>
    <submittedName>
        <fullName evidence="2">Uncharacterized protein</fullName>
    </submittedName>
</protein>
<reference evidence="2" key="2">
    <citation type="submission" date="2018-04" db="EMBL/GenBank/DDBJ databases">
        <title>OnivRS2 (Oryza nivara Reference Sequence Version 2).</title>
        <authorList>
            <person name="Zhang J."/>
            <person name="Kudrna D."/>
            <person name="Lee S."/>
            <person name="Talag J."/>
            <person name="Rajasekar S."/>
            <person name="Welchert J."/>
            <person name="Hsing Y.-I."/>
            <person name="Wing R.A."/>
        </authorList>
    </citation>
    <scope>NUCLEOTIDE SEQUENCE [LARGE SCALE GENOMIC DNA]</scope>
    <source>
        <strain evidence="2">SL10</strain>
    </source>
</reference>
<organism evidence="2">
    <name type="scientific">Oryza nivara</name>
    <name type="common">Indian wild rice</name>
    <name type="synonym">Oryza sativa f. spontanea</name>
    <dbReference type="NCBI Taxonomy" id="4536"/>
    <lineage>
        <taxon>Eukaryota</taxon>
        <taxon>Viridiplantae</taxon>
        <taxon>Streptophyta</taxon>
        <taxon>Embryophyta</taxon>
        <taxon>Tracheophyta</taxon>
        <taxon>Spermatophyta</taxon>
        <taxon>Magnoliopsida</taxon>
        <taxon>Liliopsida</taxon>
        <taxon>Poales</taxon>
        <taxon>Poaceae</taxon>
        <taxon>BOP clade</taxon>
        <taxon>Oryzoideae</taxon>
        <taxon>Oryzeae</taxon>
        <taxon>Oryzinae</taxon>
        <taxon>Oryza</taxon>
    </lineage>
</organism>
<name>A0A0E0IMJ8_ORYNI</name>
<feature type="compositionally biased region" description="Basic residues" evidence="1">
    <location>
        <begin position="44"/>
        <end position="54"/>
    </location>
</feature>
<feature type="region of interest" description="Disordered" evidence="1">
    <location>
        <begin position="1"/>
        <end position="95"/>
    </location>
</feature>
<reference evidence="2" key="1">
    <citation type="submission" date="2015-04" db="UniProtKB">
        <authorList>
            <consortium name="EnsemblPlants"/>
        </authorList>
    </citation>
    <scope>IDENTIFICATION</scope>
    <source>
        <strain evidence="2">SL10</strain>
    </source>
</reference>
<dbReference type="HOGENOM" id="CLU_2009818_0_0_1"/>